<gene>
    <name evidence="2" type="ORF">METZ01_LOCUS221124</name>
</gene>
<dbReference type="PANTHER" id="PTHR42938:SF47">
    <property type="entry name" value="HYDROXYPYRUVATE REDUCTASE"/>
    <property type="match status" value="1"/>
</dbReference>
<accession>A0A382FZ66</accession>
<sequence length="207" mass="22404">MAKLLLAGQFHPDVQTLLADRPDVEVEILVEPTEQQLIDAMPGVDGLVLRTTTFGAEACAKADRLKVISRHGVGYDNVDVEAATAHGLPVAVVGEANSNAVCEHAFMLMLATMKDALLSDRDTRKADYSRRGAATAGEVSGKTILIVGFGRIGTRMARRCAAFDMSVIVADPYVPRRVVQGHGYKYVEDFRDALDRADIISLHRPGN</sequence>
<dbReference type="InterPro" id="IPR036291">
    <property type="entry name" value="NAD(P)-bd_dom_sf"/>
</dbReference>
<reference evidence="2" key="1">
    <citation type="submission" date="2018-05" db="EMBL/GenBank/DDBJ databases">
        <authorList>
            <person name="Lanie J.A."/>
            <person name="Ng W.-L."/>
            <person name="Kazmierczak K.M."/>
            <person name="Andrzejewski T.M."/>
            <person name="Davidsen T.M."/>
            <person name="Wayne K.J."/>
            <person name="Tettelin H."/>
            <person name="Glass J.I."/>
            <person name="Rusch D."/>
            <person name="Podicherti R."/>
            <person name="Tsui H.-C.T."/>
            <person name="Winkler M.E."/>
        </authorList>
    </citation>
    <scope>NUCLEOTIDE SEQUENCE</scope>
</reference>
<protein>
    <recommendedName>
        <fullName evidence="1">D-isomer specific 2-hydroxyacid dehydrogenase catalytic domain-containing protein</fullName>
    </recommendedName>
</protein>
<evidence type="ECO:0000313" key="2">
    <source>
        <dbReference type="EMBL" id="SVB68270.1"/>
    </source>
</evidence>
<dbReference type="SUPFAM" id="SSF51735">
    <property type="entry name" value="NAD(P)-binding Rossmann-fold domains"/>
    <property type="match status" value="1"/>
</dbReference>
<dbReference type="AlphaFoldDB" id="A0A382FZ66"/>
<dbReference type="GO" id="GO:0016616">
    <property type="term" value="F:oxidoreductase activity, acting on the CH-OH group of donors, NAD or NADP as acceptor"/>
    <property type="evidence" value="ECO:0007669"/>
    <property type="project" value="InterPro"/>
</dbReference>
<dbReference type="Pfam" id="PF00389">
    <property type="entry name" value="2-Hacid_dh"/>
    <property type="match status" value="1"/>
</dbReference>
<dbReference type="Gene3D" id="3.40.50.720">
    <property type="entry name" value="NAD(P)-binding Rossmann-like Domain"/>
    <property type="match status" value="2"/>
</dbReference>
<feature type="non-terminal residue" evidence="2">
    <location>
        <position position="207"/>
    </location>
</feature>
<dbReference type="InterPro" id="IPR006139">
    <property type="entry name" value="D-isomer_2_OHA_DH_cat_dom"/>
</dbReference>
<evidence type="ECO:0000259" key="1">
    <source>
        <dbReference type="Pfam" id="PF00389"/>
    </source>
</evidence>
<dbReference type="EMBL" id="UINC01052675">
    <property type="protein sequence ID" value="SVB68270.1"/>
    <property type="molecule type" value="Genomic_DNA"/>
</dbReference>
<organism evidence="2">
    <name type="scientific">marine metagenome</name>
    <dbReference type="NCBI Taxonomy" id="408172"/>
    <lineage>
        <taxon>unclassified sequences</taxon>
        <taxon>metagenomes</taxon>
        <taxon>ecological metagenomes</taxon>
    </lineage>
</organism>
<dbReference type="PANTHER" id="PTHR42938">
    <property type="entry name" value="FORMATE DEHYDROGENASE 1"/>
    <property type="match status" value="1"/>
</dbReference>
<dbReference type="SUPFAM" id="SSF52283">
    <property type="entry name" value="Formate/glycerate dehydrogenase catalytic domain-like"/>
    <property type="match status" value="1"/>
</dbReference>
<dbReference type="GO" id="GO:0051287">
    <property type="term" value="F:NAD binding"/>
    <property type="evidence" value="ECO:0007669"/>
    <property type="project" value="InterPro"/>
</dbReference>
<proteinExistence type="predicted"/>
<feature type="domain" description="D-isomer specific 2-hydroxyacid dehydrogenase catalytic" evidence="1">
    <location>
        <begin position="7"/>
        <end position="133"/>
    </location>
</feature>
<name>A0A382FZ66_9ZZZZ</name>